<sequence>MENMKNWKLIKNVKSPLIVLEVEASSHGPHLLYDVERCHVFVSGVVHADRCPWNDPEYVGFVPSTRVHKLTGIAALWSSDFSSIHRLPGISGMARANGSRQPRDGHRHPKMVTGISAYRFCARSISIWFC</sequence>
<organism evidence="1 2">
    <name type="scientific">Pomacea canaliculata</name>
    <name type="common">Golden apple snail</name>
    <dbReference type="NCBI Taxonomy" id="400727"/>
    <lineage>
        <taxon>Eukaryota</taxon>
        <taxon>Metazoa</taxon>
        <taxon>Spiralia</taxon>
        <taxon>Lophotrochozoa</taxon>
        <taxon>Mollusca</taxon>
        <taxon>Gastropoda</taxon>
        <taxon>Caenogastropoda</taxon>
        <taxon>Architaenioglossa</taxon>
        <taxon>Ampullarioidea</taxon>
        <taxon>Ampullariidae</taxon>
        <taxon>Pomacea</taxon>
    </lineage>
</organism>
<name>A0A2T7PGG0_POMCA</name>
<dbReference type="EMBL" id="PZQS01000004">
    <property type="protein sequence ID" value="PVD32525.1"/>
    <property type="molecule type" value="Genomic_DNA"/>
</dbReference>
<accession>A0A2T7PGG0</accession>
<protein>
    <submittedName>
        <fullName evidence="1">Uncharacterized protein</fullName>
    </submittedName>
</protein>
<evidence type="ECO:0000313" key="1">
    <source>
        <dbReference type="EMBL" id="PVD32525.1"/>
    </source>
</evidence>
<evidence type="ECO:0000313" key="2">
    <source>
        <dbReference type="Proteomes" id="UP000245119"/>
    </source>
</evidence>
<dbReference type="Proteomes" id="UP000245119">
    <property type="component" value="Linkage Group LG4"/>
</dbReference>
<reference evidence="1 2" key="1">
    <citation type="submission" date="2018-04" db="EMBL/GenBank/DDBJ databases">
        <title>The genome of golden apple snail Pomacea canaliculata provides insight into stress tolerance and invasive adaptation.</title>
        <authorList>
            <person name="Liu C."/>
            <person name="Liu B."/>
            <person name="Ren Y."/>
            <person name="Zhang Y."/>
            <person name="Wang H."/>
            <person name="Li S."/>
            <person name="Jiang F."/>
            <person name="Yin L."/>
            <person name="Zhang G."/>
            <person name="Qian W."/>
            <person name="Fan W."/>
        </authorList>
    </citation>
    <scope>NUCLEOTIDE SEQUENCE [LARGE SCALE GENOMIC DNA]</scope>
    <source>
        <strain evidence="1">SZHN2017</strain>
        <tissue evidence="1">Muscle</tissue>
    </source>
</reference>
<comment type="caution">
    <text evidence="1">The sequence shown here is derived from an EMBL/GenBank/DDBJ whole genome shotgun (WGS) entry which is preliminary data.</text>
</comment>
<proteinExistence type="predicted"/>
<gene>
    <name evidence="1" type="ORF">C0Q70_07965</name>
</gene>
<keyword evidence="2" id="KW-1185">Reference proteome</keyword>
<dbReference type="AlphaFoldDB" id="A0A2T7PGG0"/>